<protein>
    <submittedName>
        <fullName evidence="1">Uncharacterized protein</fullName>
    </submittedName>
</protein>
<gene>
    <name evidence="1" type="ORF">L1987_74866</name>
</gene>
<evidence type="ECO:0000313" key="2">
    <source>
        <dbReference type="Proteomes" id="UP001056120"/>
    </source>
</evidence>
<accession>A0ACB9A4W1</accession>
<reference evidence="1 2" key="2">
    <citation type="journal article" date="2022" name="Mol. Ecol. Resour.">
        <title>The genomes of chicory, endive, great burdock and yacon provide insights into Asteraceae paleo-polyploidization history and plant inulin production.</title>
        <authorList>
            <person name="Fan W."/>
            <person name="Wang S."/>
            <person name="Wang H."/>
            <person name="Wang A."/>
            <person name="Jiang F."/>
            <person name="Liu H."/>
            <person name="Zhao H."/>
            <person name="Xu D."/>
            <person name="Zhang Y."/>
        </authorList>
    </citation>
    <scope>NUCLEOTIDE SEQUENCE [LARGE SCALE GENOMIC DNA]</scope>
    <source>
        <strain evidence="2">cv. Yunnan</strain>
        <tissue evidence="1">Leaves</tissue>
    </source>
</reference>
<dbReference type="EMBL" id="CM042042">
    <property type="protein sequence ID" value="KAI3704640.1"/>
    <property type="molecule type" value="Genomic_DNA"/>
</dbReference>
<evidence type="ECO:0000313" key="1">
    <source>
        <dbReference type="EMBL" id="KAI3704640.1"/>
    </source>
</evidence>
<comment type="caution">
    <text evidence="1">The sequence shown here is derived from an EMBL/GenBank/DDBJ whole genome shotgun (WGS) entry which is preliminary data.</text>
</comment>
<proteinExistence type="predicted"/>
<reference evidence="2" key="1">
    <citation type="journal article" date="2022" name="Mol. Ecol. Resour.">
        <title>The genomes of chicory, endive, great burdock and yacon provide insights into Asteraceae palaeo-polyploidization history and plant inulin production.</title>
        <authorList>
            <person name="Fan W."/>
            <person name="Wang S."/>
            <person name="Wang H."/>
            <person name="Wang A."/>
            <person name="Jiang F."/>
            <person name="Liu H."/>
            <person name="Zhao H."/>
            <person name="Xu D."/>
            <person name="Zhang Y."/>
        </authorList>
    </citation>
    <scope>NUCLEOTIDE SEQUENCE [LARGE SCALE GENOMIC DNA]</scope>
    <source>
        <strain evidence="2">cv. Yunnan</strain>
    </source>
</reference>
<keyword evidence="2" id="KW-1185">Reference proteome</keyword>
<sequence length="82" mass="9385">MKLTTQKSKFSQKNMLRLTRFDLDETVQGPVLERRLTNTNKSAYVTPKVNPYQSFLSATPGTAEVEFMIPIQRQERGLYSSA</sequence>
<organism evidence="1 2">
    <name type="scientific">Smallanthus sonchifolius</name>
    <dbReference type="NCBI Taxonomy" id="185202"/>
    <lineage>
        <taxon>Eukaryota</taxon>
        <taxon>Viridiplantae</taxon>
        <taxon>Streptophyta</taxon>
        <taxon>Embryophyta</taxon>
        <taxon>Tracheophyta</taxon>
        <taxon>Spermatophyta</taxon>
        <taxon>Magnoliopsida</taxon>
        <taxon>eudicotyledons</taxon>
        <taxon>Gunneridae</taxon>
        <taxon>Pentapetalae</taxon>
        <taxon>asterids</taxon>
        <taxon>campanulids</taxon>
        <taxon>Asterales</taxon>
        <taxon>Asteraceae</taxon>
        <taxon>Asteroideae</taxon>
        <taxon>Heliantheae alliance</taxon>
        <taxon>Millerieae</taxon>
        <taxon>Smallanthus</taxon>
    </lineage>
</organism>
<name>A0ACB9A4W1_9ASTR</name>
<dbReference type="Proteomes" id="UP001056120">
    <property type="component" value="Linkage Group LG25"/>
</dbReference>